<evidence type="ECO:0000256" key="1">
    <source>
        <dbReference type="ARBA" id="ARBA00023163"/>
    </source>
</evidence>
<dbReference type="SUPFAM" id="SSF82679">
    <property type="entry name" value="N-utilization substance G protein NusG, N-terminal domain"/>
    <property type="match status" value="1"/>
</dbReference>
<dbReference type="RefSeq" id="WP_214385492.1">
    <property type="nucleotide sequence ID" value="NZ_JAFLWW010000001.1"/>
</dbReference>
<dbReference type="Pfam" id="PF02357">
    <property type="entry name" value="NusG"/>
    <property type="match status" value="1"/>
</dbReference>
<dbReference type="EMBL" id="JAFLWW010000001">
    <property type="protein sequence ID" value="MBT1154351.1"/>
    <property type="molecule type" value="Genomic_DNA"/>
</dbReference>
<protein>
    <recommendedName>
        <fullName evidence="2">NusG-like N-terminal domain-containing protein</fullName>
    </recommendedName>
</protein>
<keyword evidence="1" id="KW-0804">Transcription</keyword>
<comment type="caution">
    <text evidence="3">The sequence shown here is derived from an EMBL/GenBank/DDBJ whole genome shotgun (WGS) entry which is preliminary data.</text>
</comment>
<gene>
    <name evidence="3" type="ORF">J1C56_01970</name>
</gene>
<dbReference type="Proteomes" id="UP001138921">
    <property type="component" value="Unassembled WGS sequence"/>
</dbReference>
<name>A0A9X1D3X9_9HYPH</name>
<dbReference type="Gene3D" id="3.30.70.940">
    <property type="entry name" value="NusG, N-terminal domain"/>
    <property type="match status" value="1"/>
</dbReference>
<evidence type="ECO:0000313" key="3">
    <source>
        <dbReference type="EMBL" id="MBT1154351.1"/>
    </source>
</evidence>
<organism evidence="3 4">
    <name type="scientific">Aminobacter anthyllidis</name>
    <dbReference type="NCBI Taxonomy" id="1035067"/>
    <lineage>
        <taxon>Bacteria</taxon>
        <taxon>Pseudomonadati</taxon>
        <taxon>Pseudomonadota</taxon>
        <taxon>Alphaproteobacteria</taxon>
        <taxon>Hyphomicrobiales</taxon>
        <taxon>Phyllobacteriaceae</taxon>
        <taxon>Aminobacter</taxon>
    </lineage>
</organism>
<proteinExistence type="predicted"/>
<dbReference type="AlphaFoldDB" id="A0A9X1D3X9"/>
<dbReference type="GO" id="GO:0006354">
    <property type="term" value="P:DNA-templated transcription elongation"/>
    <property type="evidence" value="ECO:0007669"/>
    <property type="project" value="InterPro"/>
</dbReference>
<dbReference type="InterPro" id="IPR036735">
    <property type="entry name" value="NGN_dom_sf"/>
</dbReference>
<dbReference type="InterPro" id="IPR006645">
    <property type="entry name" value="NGN-like_dom"/>
</dbReference>
<reference evidence="3" key="1">
    <citation type="journal article" date="2021" name="Microorganisms">
        <title>Phylogenomic Reconstruction and Metabolic Potential of the Genus Aminobacter.</title>
        <authorList>
            <person name="Artuso I."/>
            <person name="Turrini P."/>
            <person name="Pirolo M."/>
            <person name="Lugli G.A."/>
            <person name="Ventura M."/>
            <person name="Visca P."/>
        </authorList>
    </citation>
    <scope>NUCLEOTIDE SEQUENCE</scope>
    <source>
        <strain evidence="3">LMG 26462</strain>
    </source>
</reference>
<sequence>MNEDIPKWYVLRPTIRGDRRAAEELKEAGINHFVPTFNRITLVRHTKAQVKTVEMLLMPGYVFAQLSIEQTKTVNKHNRKFQHVAQIVRVPATDRAMPVDAKAVEQLRYLCDTNSFDQGKRAGSGFVHGDKVLIIGGPFDNIVATFRGGKVKPGFAKLILSKMFGSKDIEVLVPDDLIQAA</sequence>
<reference evidence="3" key="2">
    <citation type="submission" date="2021-03" db="EMBL/GenBank/DDBJ databases">
        <authorList>
            <person name="Artuso I."/>
            <person name="Turrini P."/>
            <person name="Pirolo M."/>
            <person name="Lugli G.A."/>
            <person name="Ventura M."/>
            <person name="Visca P."/>
        </authorList>
    </citation>
    <scope>NUCLEOTIDE SEQUENCE</scope>
    <source>
        <strain evidence="3">LMG 26462</strain>
    </source>
</reference>
<feature type="domain" description="NusG-like N-terminal" evidence="2">
    <location>
        <begin position="7"/>
        <end position="108"/>
    </location>
</feature>
<accession>A0A9X1D3X9</accession>
<evidence type="ECO:0000259" key="2">
    <source>
        <dbReference type="Pfam" id="PF02357"/>
    </source>
</evidence>
<keyword evidence="4" id="KW-1185">Reference proteome</keyword>
<evidence type="ECO:0000313" key="4">
    <source>
        <dbReference type="Proteomes" id="UP001138921"/>
    </source>
</evidence>